<dbReference type="GO" id="GO:0000725">
    <property type="term" value="P:recombinational repair"/>
    <property type="evidence" value="ECO:0007669"/>
    <property type="project" value="TreeGrafter"/>
</dbReference>
<keyword evidence="15" id="KW-1185">Reference proteome</keyword>
<dbReference type="InterPro" id="IPR041166">
    <property type="entry name" value="Rubredoxin_2"/>
</dbReference>
<evidence type="ECO:0000313" key="15">
    <source>
        <dbReference type="Proteomes" id="UP000254834"/>
    </source>
</evidence>
<keyword evidence="5" id="KW-0378">Hydrolase</keyword>
<keyword evidence="6 12" id="KW-0862">Zinc</keyword>
<dbReference type="InterPro" id="IPR020568">
    <property type="entry name" value="Ribosomal_Su5_D2-typ_SF"/>
</dbReference>
<evidence type="ECO:0000259" key="13">
    <source>
        <dbReference type="PROSITE" id="PS50162"/>
    </source>
</evidence>
<organism evidence="14 15">
    <name type="scientific">Candidatus Chromulinivorax destructor</name>
    <dbReference type="NCBI Taxonomy" id="2066483"/>
    <lineage>
        <taxon>Bacteria</taxon>
        <taxon>Candidatus Babelota</taxon>
        <taxon>Candidatus Babeliae</taxon>
        <taxon>Candidatus Babeliales</taxon>
        <taxon>Candidatus Chromulinivoraceae</taxon>
        <taxon>Candidatus Chromulinivorax</taxon>
    </lineage>
</organism>
<dbReference type="GO" id="GO:0005829">
    <property type="term" value="C:cytosol"/>
    <property type="evidence" value="ECO:0007669"/>
    <property type="project" value="TreeGrafter"/>
</dbReference>
<dbReference type="SUPFAM" id="SSF52540">
    <property type="entry name" value="P-loop containing nucleoside triphosphate hydrolases"/>
    <property type="match status" value="1"/>
</dbReference>
<evidence type="ECO:0000256" key="10">
    <source>
        <dbReference type="ARBA" id="ARBA00023204"/>
    </source>
</evidence>
<evidence type="ECO:0000256" key="9">
    <source>
        <dbReference type="ARBA" id="ARBA00023125"/>
    </source>
</evidence>
<dbReference type="GO" id="GO:0140664">
    <property type="term" value="F:ATP-dependent DNA damage sensor activity"/>
    <property type="evidence" value="ECO:0007669"/>
    <property type="project" value="InterPro"/>
</dbReference>
<dbReference type="EMBL" id="CP025544">
    <property type="protein sequence ID" value="AXK60516.1"/>
    <property type="molecule type" value="Genomic_DNA"/>
</dbReference>
<evidence type="ECO:0000313" key="14">
    <source>
        <dbReference type="EMBL" id="AXK60516.1"/>
    </source>
</evidence>
<dbReference type="InterPro" id="IPR004504">
    <property type="entry name" value="DNA_repair_RadA"/>
</dbReference>
<reference evidence="14 15" key="1">
    <citation type="submission" date="2017-12" db="EMBL/GenBank/DDBJ databases">
        <title>Chromulinavorax destructans is a abundant pathogen of dominant heterotrophic picoflagllates.</title>
        <authorList>
            <person name="Deeg C.M."/>
            <person name="Zimmer M."/>
            <person name="Suttle C.A."/>
        </authorList>
    </citation>
    <scope>NUCLEOTIDE SEQUENCE [LARGE SCALE GENOMIC DNA]</scope>
    <source>
        <strain evidence="14 15">SeV1</strain>
    </source>
</reference>
<protein>
    <recommendedName>
        <fullName evidence="11 12">DNA repair protein RadA</fullName>
    </recommendedName>
</protein>
<proteinExistence type="inferred from homology"/>
<evidence type="ECO:0000256" key="2">
    <source>
        <dbReference type="ARBA" id="ARBA00022741"/>
    </source>
</evidence>
<keyword evidence="8" id="KW-0346">Stress response</keyword>
<dbReference type="SMART" id="SM00382">
    <property type="entry name" value="AAA"/>
    <property type="match status" value="1"/>
</dbReference>
<evidence type="ECO:0000256" key="11">
    <source>
        <dbReference type="NCBIfam" id="TIGR00416"/>
    </source>
</evidence>
<evidence type="ECO:0000256" key="5">
    <source>
        <dbReference type="ARBA" id="ARBA00022801"/>
    </source>
</evidence>
<evidence type="ECO:0000256" key="8">
    <source>
        <dbReference type="ARBA" id="ARBA00023016"/>
    </source>
</evidence>
<keyword evidence="3 12" id="KW-0227">DNA damage</keyword>
<name>A0A345ZB49_9BACT</name>
<keyword evidence="4 12" id="KW-0863">Zinc-finger</keyword>
<feature type="domain" description="RecA family profile 1" evidence="13">
    <location>
        <begin position="64"/>
        <end position="212"/>
    </location>
</feature>
<evidence type="ECO:0000256" key="6">
    <source>
        <dbReference type="ARBA" id="ARBA00022833"/>
    </source>
</evidence>
<dbReference type="InterPro" id="IPR014721">
    <property type="entry name" value="Ribsml_uS5_D2-typ_fold_subgr"/>
</dbReference>
<dbReference type="NCBIfam" id="TIGR00416">
    <property type="entry name" value="sms"/>
    <property type="match status" value="1"/>
</dbReference>
<dbReference type="OrthoDB" id="9803906at2"/>
<dbReference type="GO" id="GO:0008270">
    <property type="term" value="F:zinc ion binding"/>
    <property type="evidence" value="ECO:0007669"/>
    <property type="project" value="UniProtKB-KW"/>
</dbReference>
<keyword evidence="7 12" id="KW-0067">ATP-binding</keyword>
<dbReference type="Proteomes" id="UP000254834">
    <property type="component" value="Chromosome"/>
</dbReference>
<dbReference type="Gene3D" id="3.40.50.300">
    <property type="entry name" value="P-loop containing nucleotide triphosphate hydrolases"/>
    <property type="match status" value="1"/>
</dbReference>
<dbReference type="PANTHER" id="PTHR32472">
    <property type="entry name" value="DNA REPAIR PROTEIN RADA"/>
    <property type="match status" value="1"/>
</dbReference>
<dbReference type="Pfam" id="PF13541">
    <property type="entry name" value="ChlI"/>
    <property type="match status" value="1"/>
</dbReference>
<evidence type="ECO:0000256" key="1">
    <source>
        <dbReference type="ARBA" id="ARBA00022723"/>
    </source>
</evidence>
<dbReference type="KEGG" id="cdes:C0J27_02035"/>
<evidence type="ECO:0000256" key="7">
    <source>
        <dbReference type="ARBA" id="ARBA00022840"/>
    </source>
</evidence>
<dbReference type="AlphaFoldDB" id="A0A345ZB49"/>
<dbReference type="InterPro" id="IPR027417">
    <property type="entry name" value="P-loop_NTPase"/>
</dbReference>
<sequence length="448" mass="50051">MAKVSNYFQCQNCEYQTPKWQGCCPECRKWNTLEEVSQSPAQPKNSAPGKTAAMTSLDNISTDEAPRFITGISEWDRVTGNGIVPGSFSIVTGDPGIGKSTLLLQVSAQLSAKYKVFYFSTEESLAQVKMRFQRLNHPSQTLLFSTQATLEIIVETCKQEKPDLVIIDSIQNIYSSENFSLPGTITQLRETAFYLMKLAKDNNIAIIVTGHITKEGQMAGPKILEHIVDAVFYLQKEDKWQTRILRSEKNRFGSVNEIGFFQMTSTGMIAIENINQHLINDTKHTPGSVLISCLEGTRPLFLELQALTIQTQFSVAQRVATGIDHKQIVLIAAILEKYLHIKFSGCDIFFKLSGGIKIKDNSADLGIALTLLSSYFQKPVPAQTIALGEVSLTGLIKPIQNIDIHAKEAAKFGFDNLLIAYDQKLETKINKHVRRFKSVYDLLELFPE</sequence>
<dbReference type="RefSeq" id="WP_115585531.1">
    <property type="nucleotide sequence ID" value="NZ_CP025544.1"/>
</dbReference>
<dbReference type="PROSITE" id="PS50162">
    <property type="entry name" value="RECA_2"/>
    <property type="match status" value="1"/>
</dbReference>
<dbReference type="Pfam" id="PF13481">
    <property type="entry name" value="AAA_25"/>
    <property type="match status" value="1"/>
</dbReference>
<comment type="similarity">
    <text evidence="12">Belongs to the RecA family. RadA subfamily.</text>
</comment>
<dbReference type="Gene3D" id="3.30.230.10">
    <property type="match status" value="1"/>
</dbReference>
<dbReference type="GO" id="GO:0003684">
    <property type="term" value="F:damaged DNA binding"/>
    <property type="evidence" value="ECO:0007669"/>
    <property type="project" value="InterPro"/>
</dbReference>
<keyword evidence="10 12" id="KW-0234">DNA repair</keyword>
<dbReference type="InterPro" id="IPR003593">
    <property type="entry name" value="AAA+_ATPase"/>
</dbReference>
<keyword evidence="1 12" id="KW-0479">Metal-binding</keyword>
<gene>
    <name evidence="14" type="ORF">C0J27_02035</name>
</gene>
<comment type="function">
    <text evidence="12">DNA-dependent ATPase involved in processing of recombination intermediates, plays a role in repairing DNA breaks. Stimulates the branch migration of RecA-mediated strand transfer reactions, allowing the 3' invading strand to extend heteroduplex DNA faster. Binds ssDNA in the presence of ADP but not other nucleotides, has ATPase activity that is stimulated by ssDNA and various branched DNA structures, but inhibited by SSB. Does not have RecA's homology-searching function.</text>
</comment>
<dbReference type="Pfam" id="PF18073">
    <property type="entry name" value="Zn_ribbon_LapB"/>
    <property type="match status" value="1"/>
</dbReference>
<dbReference type="GO" id="GO:0016787">
    <property type="term" value="F:hydrolase activity"/>
    <property type="evidence" value="ECO:0007669"/>
    <property type="project" value="UniProtKB-KW"/>
</dbReference>
<dbReference type="GO" id="GO:0005524">
    <property type="term" value="F:ATP binding"/>
    <property type="evidence" value="ECO:0007669"/>
    <property type="project" value="UniProtKB-UniRule"/>
</dbReference>
<keyword evidence="2 12" id="KW-0547">Nucleotide-binding</keyword>
<evidence type="ECO:0000256" key="12">
    <source>
        <dbReference type="RuleBase" id="RU003555"/>
    </source>
</evidence>
<accession>A0A345ZB49</accession>
<evidence type="ECO:0000256" key="3">
    <source>
        <dbReference type="ARBA" id="ARBA00022763"/>
    </source>
</evidence>
<evidence type="ECO:0000256" key="4">
    <source>
        <dbReference type="ARBA" id="ARBA00022771"/>
    </source>
</evidence>
<dbReference type="PANTHER" id="PTHR32472:SF10">
    <property type="entry name" value="DNA REPAIR PROTEIN RADA-LIKE PROTEIN"/>
    <property type="match status" value="1"/>
</dbReference>
<dbReference type="InterPro" id="IPR020588">
    <property type="entry name" value="RecA_ATP-bd"/>
</dbReference>
<keyword evidence="9 12" id="KW-0238">DNA-binding</keyword>
<dbReference type="SUPFAM" id="SSF54211">
    <property type="entry name" value="Ribosomal protein S5 domain 2-like"/>
    <property type="match status" value="1"/>
</dbReference>
<dbReference type="PRINTS" id="PR01874">
    <property type="entry name" value="DNAREPAIRADA"/>
</dbReference>